<keyword evidence="2" id="KW-1185">Reference proteome</keyword>
<organism evidence="1 2">
    <name type="scientific">Peronosclerospora sorghi</name>
    <dbReference type="NCBI Taxonomy" id="230839"/>
    <lineage>
        <taxon>Eukaryota</taxon>
        <taxon>Sar</taxon>
        <taxon>Stramenopiles</taxon>
        <taxon>Oomycota</taxon>
        <taxon>Peronosporomycetes</taxon>
        <taxon>Peronosporales</taxon>
        <taxon>Peronosporaceae</taxon>
        <taxon>Peronosclerospora</taxon>
    </lineage>
</organism>
<proteinExistence type="predicted"/>
<evidence type="ECO:0000313" key="2">
    <source>
        <dbReference type="Proteomes" id="UP001163321"/>
    </source>
</evidence>
<evidence type="ECO:0000313" key="1">
    <source>
        <dbReference type="EMBL" id="KAI9916396.1"/>
    </source>
</evidence>
<reference evidence="1 2" key="1">
    <citation type="journal article" date="2022" name="bioRxiv">
        <title>The genome of the oomycete Peronosclerospora sorghi, a cosmopolitan pathogen of maize and sorghum, is inflated with dispersed pseudogenes.</title>
        <authorList>
            <person name="Fletcher K."/>
            <person name="Martin F."/>
            <person name="Isakeit T."/>
            <person name="Cavanaugh K."/>
            <person name="Magill C."/>
            <person name="Michelmore R."/>
        </authorList>
    </citation>
    <scope>NUCLEOTIDE SEQUENCE [LARGE SCALE GENOMIC DNA]</scope>
    <source>
        <strain evidence="1">P6</strain>
    </source>
</reference>
<dbReference type="EMBL" id="CM047581">
    <property type="protein sequence ID" value="KAI9916396.1"/>
    <property type="molecule type" value="Genomic_DNA"/>
</dbReference>
<protein>
    <submittedName>
        <fullName evidence="1">Uncharacterized protein</fullName>
    </submittedName>
</protein>
<sequence length="230" mass="25467">MLDERQAHARVPSSTHLALWLAMQKMVGTVLANRGRVALTDGHAHALVASLCASFEFSRQVNDAVAWRRELHGREWRYCLVQPRIEEDISSLLPQEVMGKARYLHVLSAVVLGGQGRADGARKDLARLIHSTVTEYLAWNGIHVVPGVNNEDKGGPEDAPQRVASFASLVVAMLMVLVKWTSDERHRTWLYPLLTHLVLVPDAAVRIALQTVFENVIGPLLPSPLPSNVE</sequence>
<accession>A0ACC0WEB6</accession>
<gene>
    <name evidence="1" type="ORF">PsorP6_017812</name>
</gene>
<name>A0ACC0WEB6_9STRA</name>
<dbReference type="Proteomes" id="UP001163321">
    <property type="component" value="Chromosome 2"/>
</dbReference>
<comment type="caution">
    <text evidence="1">The sequence shown here is derived from an EMBL/GenBank/DDBJ whole genome shotgun (WGS) entry which is preliminary data.</text>
</comment>